<gene>
    <name evidence="4" type="ORF">ACFFGH_16675</name>
</gene>
<sequence length="172" mass="18419">MSVIVRPVAPGKAGLLPGLCELLRDNVEGGASVGFLVPLDAHAARDYWREVLGAIGPSLALWVAEQGGEIVGSVQLAPAGRENGRHRAEVQKLLVLQRHRGKHIASSLMAALEAFATDQGRSLLVLDTQKGSAAEAVYQRLGWQRAGEIPDFAAMPDGRLTATVLYYKRLMA</sequence>
<reference evidence="4 5" key="1">
    <citation type="submission" date="2024-09" db="EMBL/GenBank/DDBJ databases">
        <authorList>
            <person name="Sun Q."/>
            <person name="Mori K."/>
        </authorList>
    </citation>
    <scope>NUCLEOTIDE SEQUENCE [LARGE SCALE GENOMIC DNA]</scope>
    <source>
        <strain evidence="4 5">KCTC 23076</strain>
    </source>
</reference>
<dbReference type="Gene3D" id="3.40.630.30">
    <property type="match status" value="1"/>
</dbReference>
<feature type="domain" description="N-acetyltransferase" evidence="3">
    <location>
        <begin position="3"/>
        <end position="171"/>
    </location>
</feature>
<evidence type="ECO:0000259" key="3">
    <source>
        <dbReference type="PROSITE" id="PS51186"/>
    </source>
</evidence>
<accession>A0ABV6RR54</accession>
<protein>
    <submittedName>
        <fullName evidence="4">GNAT family N-acetyltransferase</fullName>
        <ecNumber evidence="4">2.3.-.-</ecNumber>
    </submittedName>
</protein>
<dbReference type="InterPro" id="IPR050832">
    <property type="entry name" value="Bact_Acetyltransf"/>
</dbReference>
<dbReference type="RefSeq" id="WP_386670324.1">
    <property type="nucleotide sequence ID" value="NZ_JBHLTG010000004.1"/>
</dbReference>
<name>A0ABV6RR54_9GAMM</name>
<dbReference type="SUPFAM" id="SSF55729">
    <property type="entry name" value="Acyl-CoA N-acyltransferases (Nat)"/>
    <property type="match status" value="1"/>
</dbReference>
<evidence type="ECO:0000313" key="5">
    <source>
        <dbReference type="Proteomes" id="UP001589896"/>
    </source>
</evidence>
<dbReference type="PROSITE" id="PS51186">
    <property type="entry name" value="GNAT"/>
    <property type="match status" value="1"/>
</dbReference>
<dbReference type="InterPro" id="IPR016181">
    <property type="entry name" value="Acyl_CoA_acyltransferase"/>
</dbReference>
<dbReference type="CDD" id="cd04301">
    <property type="entry name" value="NAT_SF"/>
    <property type="match status" value="1"/>
</dbReference>
<proteinExistence type="predicted"/>
<evidence type="ECO:0000256" key="2">
    <source>
        <dbReference type="ARBA" id="ARBA00023315"/>
    </source>
</evidence>
<dbReference type="EMBL" id="JBHLTG010000004">
    <property type="protein sequence ID" value="MFC0679473.1"/>
    <property type="molecule type" value="Genomic_DNA"/>
</dbReference>
<dbReference type="PANTHER" id="PTHR43877">
    <property type="entry name" value="AMINOALKYLPHOSPHONATE N-ACETYLTRANSFERASE-RELATED-RELATED"/>
    <property type="match status" value="1"/>
</dbReference>
<dbReference type="Proteomes" id="UP001589896">
    <property type="component" value="Unassembled WGS sequence"/>
</dbReference>
<dbReference type="Pfam" id="PF00583">
    <property type="entry name" value="Acetyltransf_1"/>
    <property type="match status" value="1"/>
</dbReference>
<evidence type="ECO:0000313" key="4">
    <source>
        <dbReference type="EMBL" id="MFC0679473.1"/>
    </source>
</evidence>
<keyword evidence="1 4" id="KW-0808">Transferase</keyword>
<dbReference type="GO" id="GO:0016746">
    <property type="term" value="F:acyltransferase activity"/>
    <property type="evidence" value="ECO:0007669"/>
    <property type="project" value="UniProtKB-KW"/>
</dbReference>
<dbReference type="PANTHER" id="PTHR43877:SF2">
    <property type="entry name" value="AMINOALKYLPHOSPHONATE N-ACETYLTRANSFERASE-RELATED"/>
    <property type="match status" value="1"/>
</dbReference>
<dbReference type="EC" id="2.3.-.-" evidence="4"/>
<evidence type="ECO:0000256" key="1">
    <source>
        <dbReference type="ARBA" id="ARBA00022679"/>
    </source>
</evidence>
<keyword evidence="5" id="KW-1185">Reference proteome</keyword>
<keyword evidence="2 4" id="KW-0012">Acyltransferase</keyword>
<dbReference type="InterPro" id="IPR000182">
    <property type="entry name" value="GNAT_dom"/>
</dbReference>
<organism evidence="4 5">
    <name type="scientific">Lysobacter korlensis</name>
    <dbReference type="NCBI Taxonomy" id="553636"/>
    <lineage>
        <taxon>Bacteria</taxon>
        <taxon>Pseudomonadati</taxon>
        <taxon>Pseudomonadota</taxon>
        <taxon>Gammaproteobacteria</taxon>
        <taxon>Lysobacterales</taxon>
        <taxon>Lysobacteraceae</taxon>
        <taxon>Lysobacter</taxon>
    </lineage>
</organism>
<comment type="caution">
    <text evidence="4">The sequence shown here is derived from an EMBL/GenBank/DDBJ whole genome shotgun (WGS) entry which is preliminary data.</text>
</comment>